<evidence type="ECO:0000256" key="2">
    <source>
        <dbReference type="ARBA" id="ARBA00004496"/>
    </source>
</evidence>
<dbReference type="OrthoDB" id="7828895at2759"/>
<dbReference type="FunFam" id="3.40.120.10:FF:000035">
    <property type="entry name" value="Pgm3p"/>
    <property type="match status" value="1"/>
</dbReference>
<evidence type="ECO:0000313" key="14">
    <source>
        <dbReference type="EMBL" id="TDG49368.1"/>
    </source>
</evidence>
<evidence type="ECO:0008006" key="16">
    <source>
        <dbReference type="Google" id="ProtNLM"/>
    </source>
</evidence>
<dbReference type="OMA" id="MCGEPEN"/>
<keyword evidence="5" id="KW-0313">Glucose metabolism</keyword>
<keyword evidence="7" id="KW-0479">Metal-binding</keyword>
<feature type="domain" description="Alpha-D-phosphohexomutase alpha/beta/alpha" evidence="12">
    <location>
        <begin position="223"/>
        <end position="314"/>
    </location>
</feature>
<dbReference type="SUPFAM" id="SSF53738">
    <property type="entry name" value="Phosphoglucomutase, first 3 domains"/>
    <property type="match status" value="3"/>
</dbReference>
<evidence type="ECO:0000256" key="7">
    <source>
        <dbReference type="ARBA" id="ARBA00022723"/>
    </source>
</evidence>
<evidence type="ECO:0000256" key="10">
    <source>
        <dbReference type="ARBA" id="ARBA00023277"/>
    </source>
</evidence>
<dbReference type="AlphaFoldDB" id="A0A484BKV0"/>
<evidence type="ECO:0000259" key="13">
    <source>
        <dbReference type="Pfam" id="PF02880"/>
    </source>
</evidence>
<evidence type="ECO:0000256" key="1">
    <source>
        <dbReference type="ARBA" id="ARBA00001946"/>
    </source>
</evidence>
<dbReference type="InterPro" id="IPR005845">
    <property type="entry name" value="A-D-PHexomutase_a/b/a-II"/>
</dbReference>
<dbReference type="Pfam" id="PF02880">
    <property type="entry name" value="PGM_PMM_III"/>
    <property type="match status" value="1"/>
</dbReference>
<dbReference type="Pfam" id="PF02879">
    <property type="entry name" value="PGM_PMM_II"/>
    <property type="match status" value="1"/>
</dbReference>
<comment type="caution">
    <text evidence="14">The sequence shown here is derived from an EMBL/GenBank/DDBJ whole genome shotgun (WGS) entry which is preliminary data.</text>
</comment>
<keyword evidence="8" id="KW-0460">Magnesium</keyword>
<dbReference type="GO" id="GO:0006166">
    <property type="term" value="P:purine ribonucleoside salvage"/>
    <property type="evidence" value="ECO:0007669"/>
    <property type="project" value="TreeGrafter"/>
</dbReference>
<evidence type="ECO:0000259" key="11">
    <source>
        <dbReference type="Pfam" id="PF02878"/>
    </source>
</evidence>
<dbReference type="InterPro" id="IPR005846">
    <property type="entry name" value="A-D-PHexomutase_a/b/a-III"/>
</dbReference>
<keyword evidence="9" id="KW-0413">Isomerase</keyword>
<dbReference type="InterPro" id="IPR016055">
    <property type="entry name" value="A-D-PHexomutase_a/b/a-I/II/III"/>
</dbReference>
<dbReference type="PANTHER" id="PTHR45745">
    <property type="entry name" value="PHOSPHOMANNOMUTASE 45A"/>
    <property type="match status" value="1"/>
</dbReference>
<evidence type="ECO:0000259" key="12">
    <source>
        <dbReference type="Pfam" id="PF02879"/>
    </source>
</evidence>
<dbReference type="CDD" id="cd05799">
    <property type="entry name" value="PGM2"/>
    <property type="match status" value="1"/>
</dbReference>
<evidence type="ECO:0000256" key="9">
    <source>
        <dbReference type="ARBA" id="ARBA00023235"/>
    </source>
</evidence>
<comment type="cofactor">
    <cofactor evidence="1">
        <name>Mg(2+)</name>
        <dbReference type="ChEBI" id="CHEBI:18420"/>
    </cofactor>
</comment>
<dbReference type="KEGG" id="dnv:108655070"/>
<feature type="domain" description="Alpha-D-phosphohexomutase alpha/beta/alpha" evidence="11">
    <location>
        <begin position="53"/>
        <end position="194"/>
    </location>
</feature>
<evidence type="ECO:0000256" key="5">
    <source>
        <dbReference type="ARBA" id="ARBA00022526"/>
    </source>
</evidence>
<dbReference type="STRING" id="7232.A0A484BKV0"/>
<dbReference type="Gene3D" id="3.40.120.10">
    <property type="entry name" value="Alpha-D-Glucose-1,6-Bisphosphate, subunit A, domain 3"/>
    <property type="match status" value="3"/>
</dbReference>
<keyword evidence="10" id="KW-0119">Carbohydrate metabolism</keyword>
<name>A0A484BKV0_DRONA</name>
<dbReference type="Proteomes" id="UP000295192">
    <property type="component" value="Unassembled WGS sequence"/>
</dbReference>
<gene>
    <name evidence="14" type="ORF">AWZ03_004236</name>
</gene>
<dbReference type="GO" id="GO:0046872">
    <property type="term" value="F:metal ion binding"/>
    <property type="evidence" value="ECO:0007669"/>
    <property type="project" value="UniProtKB-KW"/>
</dbReference>
<sequence length="619" mass="70162">MASFHCYSGDRVLDAQISNWMDWDQSPHTKAQIIDAIKQEDWETLQACMNNRMTLGTDGFRAPMRAGFDGMNELVVIQTAQGLCAYLKQEYPDESMWSEQGVVIGYDARYNSKLFAELCSIVFLNNNFRVHLFGNYIATPFVPFTIFELDCLAGIMVTGCHYPKNINGLKIYWSNGAPVTSPHDTGIQRCIRQNLEPAEDSWNQEALGATELLSNPYKQIVEAYYESLKSQLSTFLEDCEKYPLNFIYTAMHGVGYPYIELAFKAIEFDPVIPVLEQVTPNPDFPDTPIPDDALFLATRRATINNADLILINDPVAGCMAAAEVVKRKYRVFSSNELGALLGWWAWENYVMSEEEPNASNCVMISSTLSSKILKSMAEVEGFSFHETLNGFKWICNKVLEEEGKGRNVLFAFDEAFGYMLSTNVLDKDGISAAAHLASMASYLRSEKDMKLQDKLDEIYDNYGYHTSQVSYHVFDNERIINNIFHRLRTFDDGRKDTYPTSILNGEYEIESVRDLTTGYDSSTDDDKATLPSSKSNQMITFSFSNGFVITLKASRAQPKITYYAEMCGEPENKSWTALNNTLNEMVEAIVKEFYEPERNGLNSTKGKEEELRKVCMYAL</sequence>
<dbReference type="Pfam" id="PF02878">
    <property type="entry name" value="PGM_PMM_I"/>
    <property type="match status" value="1"/>
</dbReference>
<dbReference type="PANTHER" id="PTHR45745:SF1">
    <property type="entry name" value="PHOSPHOGLUCOMUTASE 2B-RELATED"/>
    <property type="match status" value="1"/>
</dbReference>
<evidence type="ECO:0000313" key="15">
    <source>
        <dbReference type="Proteomes" id="UP000295192"/>
    </source>
</evidence>
<evidence type="ECO:0000256" key="8">
    <source>
        <dbReference type="ARBA" id="ARBA00022842"/>
    </source>
</evidence>
<dbReference type="InterPro" id="IPR005844">
    <property type="entry name" value="A-D-PHexomutase_a/b/a-I"/>
</dbReference>
<dbReference type="EMBL" id="LSRL02000024">
    <property type="protein sequence ID" value="TDG49368.1"/>
    <property type="molecule type" value="Genomic_DNA"/>
</dbReference>
<reference evidence="14 15" key="1">
    <citation type="journal article" date="2019" name="J. Hered.">
        <title>An Improved Genome Assembly for Drosophila navojoa, the Basal Species in the mojavensis Cluster.</title>
        <authorList>
            <person name="Vanderlinde T."/>
            <person name="Dupim E.G."/>
            <person name="Nazario-Yepiz N.O."/>
            <person name="Carvalho A.B."/>
        </authorList>
    </citation>
    <scope>NUCLEOTIDE SEQUENCE [LARGE SCALE GENOMIC DNA]</scope>
    <source>
        <strain evidence="14">Navoj_Jal97</strain>
        <tissue evidence="14">Whole organism</tissue>
    </source>
</reference>
<protein>
    <recommendedName>
        <fullName evidence="16">Alpha-D-phosphohexomutase alpha/beta/alpha domain-containing protein</fullName>
    </recommendedName>
</protein>
<dbReference type="GO" id="GO:0005737">
    <property type="term" value="C:cytoplasm"/>
    <property type="evidence" value="ECO:0007669"/>
    <property type="project" value="UniProtKB-SubCell"/>
</dbReference>
<comment type="subcellular location">
    <subcellularLocation>
        <location evidence="2">Cytoplasm</location>
    </subcellularLocation>
</comment>
<keyword evidence="4" id="KW-0963">Cytoplasm</keyword>
<comment type="similarity">
    <text evidence="3">Belongs to the phosphohexose mutase family.</text>
</comment>
<dbReference type="GO" id="GO:0006006">
    <property type="term" value="P:glucose metabolic process"/>
    <property type="evidence" value="ECO:0007669"/>
    <property type="project" value="UniProtKB-KW"/>
</dbReference>
<keyword evidence="15" id="KW-1185">Reference proteome</keyword>
<accession>A0A484BKV0</accession>
<keyword evidence="6" id="KW-0597">Phosphoprotein</keyword>
<evidence type="ECO:0000256" key="4">
    <source>
        <dbReference type="ARBA" id="ARBA00022490"/>
    </source>
</evidence>
<dbReference type="GO" id="GO:0005634">
    <property type="term" value="C:nucleus"/>
    <property type="evidence" value="ECO:0007669"/>
    <property type="project" value="TreeGrafter"/>
</dbReference>
<evidence type="ECO:0000256" key="6">
    <source>
        <dbReference type="ARBA" id="ARBA00022553"/>
    </source>
</evidence>
<organism evidence="14 15">
    <name type="scientific">Drosophila navojoa</name>
    <name type="common">Fruit fly</name>
    <dbReference type="NCBI Taxonomy" id="7232"/>
    <lineage>
        <taxon>Eukaryota</taxon>
        <taxon>Metazoa</taxon>
        <taxon>Ecdysozoa</taxon>
        <taxon>Arthropoda</taxon>
        <taxon>Hexapoda</taxon>
        <taxon>Insecta</taxon>
        <taxon>Pterygota</taxon>
        <taxon>Neoptera</taxon>
        <taxon>Endopterygota</taxon>
        <taxon>Diptera</taxon>
        <taxon>Brachycera</taxon>
        <taxon>Muscomorpha</taxon>
        <taxon>Ephydroidea</taxon>
        <taxon>Drosophilidae</taxon>
        <taxon>Drosophila</taxon>
    </lineage>
</organism>
<proteinExistence type="inferred from homology"/>
<evidence type="ECO:0000256" key="3">
    <source>
        <dbReference type="ARBA" id="ARBA00010231"/>
    </source>
</evidence>
<dbReference type="GO" id="GO:0008973">
    <property type="term" value="F:phosphopentomutase activity"/>
    <property type="evidence" value="ECO:0007669"/>
    <property type="project" value="TreeGrafter"/>
</dbReference>
<feature type="domain" description="Alpha-D-phosphohexomutase alpha/beta/alpha" evidence="13">
    <location>
        <begin position="349"/>
        <end position="462"/>
    </location>
</feature>